<dbReference type="HAMAP" id="MF_00223">
    <property type="entry name" value="FolE"/>
    <property type="match status" value="1"/>
</dbReference>
<proteinExistence type="inferred from homology"/>
<evidence type="ECO:0000256" key="6">
    <source>
        <dbReference type="ARBA" id="ARBA00022741"/>
    </source>
</evidence>
<evidence type="ECO:0000256" key="10">
    <source>
        <dbReference type="ARBA" id="ARBA00030854"/>
    </source>
</evidence>
<gene>
    <name evidence="14" type="ORF">B0A50_03506</name>
</gene>
<comment type="similarity">
    <text evidence="2">Belongs to the GTP cyclohydrolase I family.</text>
</comment>
<dbReference type="FunFam" id="1.10.286.10:FF:000003">
    <property type="entry name" value="GTP cyclohydrolase 1"/>
    <property type="match status" value="1"/>
</dbReference>
<dbReference type="Gene3D" id="1.10.286.10">
    <property type="match status" value="1"/>
</dbReference>
<dbReference type="PROSITE" id="PS00860">
    <property type="entry name" value="GTP_CYCLOHYDROL_1_2"/>
    <property type="match status" value="1"/>
</dbReference>
<dbReference type="NCBIfam" id="NF006825">
    <property type="entry name" value="PRK09347.1-2"/>
    <property type="match status" value="1"/>
</dbReference>
<name>A0A4U0U3A0_9PEZI</name>
<comment type="function">
    <text evidence="11">GTP cyclohydrolase 1 is the first enzyme in the biosynthetic pathway leading to folic acid.</text>
</comment>
<sequence length="343" mass="38606">MDDPHGQPAPRPRAIPSHLINGHSPLHPDYSVDREKDERSQTYDAIKSSMGRHKEPLTLEQLQLDGDEPGHIPSHRDTSQRRSARQYEEVGDHDIEDLVVKVAARDGRDEAPLTPPASTSRPQSPFTANPTIDFDGLSWPSVGTINRLRERSNPVLAQERLEKLSGAVRTMLECIGEDPDREGLHGTPERYAKAMMFFTKGYEENLRDIVNGAVFHEDHDELVIVRDIEVYSLCEHHLVPFTGKMHIGYIPSRRVIGLSKLARIAEMFARRLQVQERLTKQVALALSDVLKPQGVAVVMESSHMCMVMRGVQKAGAVTTTSCMLGAMRKRAKTREEFLSLLRR</sequence>
<dbReference type="EMBL" id="NAJL01000014">
    <property type="protein sequence ID" value="TKA29493.1"/>
    <property type="molecule type" value="Genomic_DNA"/>
</dbReference>
<dbReference type="GO" id="GO:0046654">
    <property type="term" value="P:tetrahydrofolate biosynthetic process"/>
    <property type="evidence" value="ECO:0007669"/>
    <property type="project" value="InterPro"/>
</dbReference>
<reference evidence="14 15" key="1">
    <citation type="submission" date="2017-03" db="EMBL/GenBank/DDBJ databases">
        <title>Genomes of endolithic fungi from Antarctica.</title>
        <authorList>
            <person name="Coleine C."/>
            <person name="Masonjones S."/>
            <person name="Stajich J.E."/>
        </authorList>
    </citation>
    <scope>NUCLEOTIDE SEQUENCE [LARGE SCALE GENOMIC DNA]</scope>
    <source>
        <strain evidence="14 15">CCFEE 6315</strain>
    </source>
</reference>
<dbReference type="Proteomes" id="UP000308549">
    <property type="component" value="Unassembled WGS sequence"/>
</dbReference>
<evidence type="ECO:0000256" key="4">
    <source>
        <dbReference type="ARBA" id="ARBA00017272"/>
    </source>
</evidence>
<comment type="pathway">
    <text evidence="1">Cofactor biosynthesis; 7,8-dihydroneopterin triphosphate biosynthesis; 7,8-dihydroneopterin triphosphate from GTP: step 1/1.</text>
</comment>
<feature type="compositionally biased region" description="Basic and acidic residues" evidence="12">
    <location>
        <begin position="30"/>
        <end position="41"/>
    </location>
</feature>
<evidence type="ECO:0000313" key="14">
    <source>
        <dbReference type="EMBL" id="TKA29493.1"/>
    </source>
</evidence>
<dbReference type="Pfam" id="PF01227">
    <property type="entry name" value="GTP_cyclohydroI"/>
    <property type="match status" value="1"/>
</dbReference>
<evidence type="ECO:0000256" key="8">
    <source>
        <dbReference type="ARBA" id="ARBA00022909"/>
    </source>
</evidence>
<evidence type="ECO:0000256" key="12">
    <source>
        <dbReference type="SAM" id="MobiDB-lite"/>
    </source>
</evidence>
<evidence type="ECO:0000256" key="2">
    <source>
        <dbReference type="ARBA" id="ARBA00008085"/>
    </source>
</evidence>
<dbReference type="GO" id="GO:0006729">
    <property type="term" value="P:tetrahydrobiopterin biosynthetic process"/>
    <property type="evidence" value="ECO:0007669"/>
    <property type="project" value="TreeGrafter"/>
</dbReference>
<evidence type="ECO:0000256" key="5">
    <source>
        <dbReference type="ARBA" id="ARBA00022533"/>
    </source>
</evidence>
<dbReference type="InterPro" id="IPR043134">
    <property type="entry name" value="GTP-CH-I_N"/>
</dbReference>
<dbReference type="UniPathway" id="UPA00848">
    <property type="reaction ID" value="UER00151"/>
</dbReference>
<dbReference type="InterPro" id="IPR001474">
    <property type="entry name" value="GTP_CycHdrlase_I"/>
</dbReference>
<keyword evidence="5" id="KW-0021">Allosteric enzyme</keyword>
<dbReference type="InterPro" id="IPR043133">
    <property type="entry name" value="GTP-CH-I_C/QueF"/>
</dbReference>
<accession>A0A4U0U3A0</accession>
<dbReference type="Gene3D" id="3.30.1130.10">
    <property type="match status" value="1"/>
</dbReference>
<feature type="compositionally biased region" description="Polar residues" evidence="12">
    <location>
        <begin position="116"/>
        <end position="130"/>
    </location>
</feature>
<dbReference type="InterPro" id="IPR018234">
    <property type="entry name" value="GTP_CycHdrlase_I_CS"/>
</dbReference>
<dbReference type="NCBIfam" id="TIGR00063">
    <property type="entry name" value="folE"/>
    <property type="match status" value="1"/>
</dbReference>
<dbReference type="GO" id="GO:0003934">
    <property type="term" value="F:GTP cyclohydrolase I activity"/>
    <property type="evidence" value="ECO:0007669"/>
    <property type="project" value="UniProtKB-EC"/>
</dbReference>
<dbReference type="GO" id="GO:0046656">
    <property type="term" value="P:folic acid biosynthetic process"/>
    <property type="evidence" value="ECO:0007669"/>
    <property type="project" value="UniProtKB-KW"/>
</dbReference>
<dbReference type="CDD" id="cd00642">
    <property type="entry name" value="GTP_cyclohydro1"/>
    <property type="match status" value="1"/>
</dbReference>
<organism evidence="14 15">
    <name type="scientific">Salinomyces thailandicus</name>
    <dbReference type="NCBI Taxonomy" id="706561"/>
    <lineage>
        <taxon>Eukaryota</taxon>
        <taxon>Fungi</taxon>
        <taxon>Dikarya</taxon>
        <taxon>Ascomycota</taxon>
        <taxon>Pezizomycotina</taxon>
        <taxon>Dothideomycetes</taxon>
        <taxon>Dothideomycetidae</taxon>
        <taxon>Mycosphaerellales</taxon>
        <taxon>Teratosphaeriaceae</taxon>
        <taxon>Salinomyces</taxon>
    </lineage>
</organism>
<keyword evidence="8" id="KW-0289">Folate biosynthesis</keyword>
<feature type="domain" description="GTP cyclohydrolase I" evidence="13">
    <location>
        <begin position="166"/>
        <end position="341"/>
    </location>
</feature>
<protein>
    <recommendedName>
        <fullName evidence="4">GTP cyclohydrolase 1</fullName>
        <ecNumber evidence="3">3.5.4.16</ecNumber>
    </recommendedName>
    <alternativeName>
        <fullName evidence="10">GTP cyclohydrolase I</fullName>
    </alternativeName>
</protein>
<dbReference type="FunFam" id="3.30.1130.10:FF:000012">
    <property type="entry name" value="GTP cyclohydrolase 1"/>
    <property type="match status" value="1"/>
</dbReference>
<feature type="region of interest" description="Disordered" evidence="12">
    <location>
        <begin position="1"/>
        <end position="93"/>
    </location>
</feature>
<dbReference type="EC" id="3.5.4.16" evidence="3"/>
<feature type="region of interest" description="Disordered" evidence="12">
    <location>
        <begin position="107"/>
        <end position="133"/>
    </location>
</feature>
<keyword evidence="7 14" id="KW-0378">Hydrolase</keyword>
<comment type="caution">
    <text evidence="14">The sequence shown here is derived from an EMBL/GenBank/DDBJ whole genome shotgun (WGS) entry which is preliminary data.</text>
</comment>
<evidence type="ECO:0000256" key="7">
    <source>
        <dbReference type="ARBA" id="ARBA00022801"/>
    </source>
</evidence>
<evidence type="ECO:0000256" key="11">
    <source>
        <dbReference type="ARBA" id="ARBA00055676"/>
    </source>
</evidence>
<evidence type="ECO:0000313" key="15">
    <source>
        <dbReference type="Proteomes" id="UP000308549"/>
    </source>
</evidence>
<dbReference type="AlphaFoldDB" id="A0A4U0U3A0"/>
<keyword evidence="15" id="KW-1185">Reference proteome</keyword>
<dbReference type="GO" id="GO:0005737">
    <property type="term" value="C:cytoplasm"/>
    <property type="evidence" value="ECO:0007669"/>
    <property type="project" value="TreeGrafter"/>
</dbReference>
<evidence type="ECO:0000256" key="1">
    <source>
        <dbReference type="ARBA" id="ARBA00005080"/>
    </source>
</evidence>
<dbReference type="SUPFAM" id="SSF55620">
    <property type="entry name" value="Tetrahydrobiopterin biosynthesis enzymes-like"/>
    <property type="match status" value="1"/>
</dbReference>
<feature type="compositionally biased region" description="Basic and acidic residues" evidence="12">
    <location>
        <begin position="68"/>
        <end position="93"/>
    </location>
</feature>
<dbReference type="GO" id="GO:0008270">
    <property type="term" value="F:zinc ion binding"/>
    <property type="evidence" value="ECO:0007669"/>
    <property type="project" value="TreeGrafter"/>
</dbReference>
<dbReference type="PROSITE" id="PS00859">
    <property type="entry name" value="GTP_CYCLOHYDROL_1_1"/>
    <property type="match status" value="1"/>
</dbReference>
<evidence type="ECO:0000259" key="13">
    <source>
        <dbReference type="Pfam" id="PF01227"/>
    </source>
</evidence>
<keyword evidence="9" id="KW-0342">GTP-binding</keyword>
<dbReference type="PANTHER" id="PTHR11109:SF7">
    <property type="entry name" value="GTP CYCLOHYDROLASE 1"/>
    <property type="match status" value="1"/>
</dbReference>
<keyword evidence="6" id="KW-0547">Nucleotide-binding</keyword>
<dbReference type="OrthoDB" id="4966at2759"/>
<evidence type="ECO:0000256" key="3">
    <source>
        <dbReference type="ARBA" id="ARBA00012715"/>
    </source>
</evidence>
<dbReference type="GO" id="GO:0005525">
    <property type="term" value="F:GTP binding"/>
    <property type="evidence" value="ECO:0007669"/>
    <property type="project" value="UniProtKB-KW"/>
</dbReference>
<dbReference type="NCBIfam" id="NF006826">
    <property type="entry name" value="PRK09347.1-3"/>
    <property type="match status" value="1"/>
</dbReference>
<dbReference type="InterPro" id="IPR020602">
    <property type="entry name" value="GTP_CycHdrlase_I_dom"/>
</dbReference>
<dbReference type="PANTHER" id="PTHR11109">
    <property type="entry name" value="GTP CYCLOHYDROLASE I"/>
    <property type="match status" value="1"/>
</dbReference>
<evidence type="ECO:0000256" key="9">
    <source>
        <dbReference type="ARBA" id="ARBA00023134"/>
    </source>
</evidence>